<evidence type="ECO:0000256" key="5">
    <source>
        <dbReference type="ARBA" id="ARBA00023015"/>
    </source>
</evidence>
<evidence type="ECO:0000256" key="2">
    <source>
        <dbReference type="ARBA" id="ARBA00022490"/>
    </source>
</evidence>
<proteinExistence type="predicted"/>
<dbReference type="GO" id="GO:0042802">
    <property type="term" value="F:identical protein binding"/>
    <property type="evidence" value="ECO:0007669"/>
    <property type="project" value="UniProtKB-ARBA"/>
</dbReference>
<feature type="DNA-binding region" description="OmpR/PhoB-type" evidence="9">
    <location>
        <begin position="128"/>
        <end position="225"/>
    </location>
</feature>
<evidence type="ECO:0000259" key="10">
    <source>
        <dbReference type="PROSITE" id="PS50110"/>
    </source>
</evidence>
<evidence type="ECO:0000313" key="13">
    <source>
        <dbReference type="Proteomes" id="UP000642748"/>
    </source>
</evidence>
<keyword evidence="2" id="KW-0963">Cytoplasm</keyword>
<feature type="domain" description="Response regulatory" evidence="10">
    <location>
        <begin position="3"/>
        <end position="116"/>
    </location>
</feature>
<keyword evidence="5" id="KW-0805">Transcription regulation</keyword>
<name>A0A8J3QR57_9ACTN</name>
<dbReference type="SMART" id="SM00448">
    <property type="entry name" value="REC"/>
    <property type="match status" value="1"/>
</dbReference>
<dbReference type="SMART" id="SM00862">
    <property type="entry name" value="Trans_reg_C"/>
    <property type="match status" value="1"/>
</dbReference>
<keyword evidence="3 8" id="KW-0597">Phosphoprotein</keyword>
<keyword evidence="4" id="KW-0902">Two-component regulatory system</keyword>
<dbReference type="Gene3D" id="6.10.250.690">
    <property type="match status" value="1"/>
</dbReference>
<organism evidence="12 13">
    <name type="scientific">Rugosimonospora africana</name>
    <dbReference type="NCBI Taxonomy" id="556532"/>
    <lineage>
        <taxon>Bacteria</taxon>
        <taxon>Bacillati</taxon>
        <taxon>Actinomycetota</taxon>
        <taxon>Actinomycetes</taxon>
        <taxon>Micromonosporales</taxon>
        <taxon>Micromonosporaceae</taxon>
        <taxon>Rugosimonospora</taxon>
    </lineage>
</organism>
<feature type="modified residue" description="4-aspartylphosphate" evidence="8">
    <location>
        <position position="52"/>
    </location>
</feature>
<comment type="subcellular location">
    <subcellularLocation>
        <location evidence="1">Cytoplasm</location>
    </subcellularLocation>
</comment>
<dbReference type="PROSITE" id="PS50110">
    <property type="entry name" value="RESPONSE_REGULATORY"/>
    <property type="match status" value="1"/>
</dbReference>
<gene>
    <name evidence="12" type="ORF">Raf01_35350</name>
</gene>
<dbReference type="Gene3D" id="1.10.10.10">
    <property type="entry name" value="Winged helix-like DNA-binding domain superfamily/Winged helix DNA-binding domain"/>
    <property type="match status" value="1"/>
</dbReference>
<dbReference type="CDD" id="cd00383">
    <property type="entry name" value="trans_reg_C"/>
    <property type="match status" value="1"/>
</dbReference>
<dbReference type="InterPro" id="IPR039420">
    <property type="entry name" value="WalR-like"/>
</dbReference>
<comment type="caution">
    <text evidence="12">The sequence shown here is derived from an EMBL/GenBank/DDBJ whole genome shotgun (WGS) entry which is preliminary data.</text>
</comment>
<evidence type="ECO:0000259" key="11">
    <source>
        <dbReference type="PROSITE" id="PS51755"/>
    </source>
</evidence>
<dbReference type="Pfam" id="PF00486">
    <property type="entry name" value="Trans_reg_C"/>
    <property type="match status" value="1"/>
</dbReference>
<accession>A0A8J3QR57</accession>
<dbReference type="InterPro" id="IPR011006">
    <property type="entry name" value="CheY-like_superfamily"/>
</dbReference>
<evidence type="ECO:0000256" key="3">
    <source>
        <dbReference type="ARBA" id="ARBA00022553"/>
    </source>
</evidence>
<evidence type="ECO:0000256" key="4">
    <source>
        <dbReference type="ARBA" id="ARBA00023012"/>
    </source>
</evidence>
<dbReference type="GO" id="GO:0005829">
    <property type="term" value="C:cytosol"/>
    <property type="evidence" value="ECO:0007669"/>
    <property type="project" value="TreeGrafter"/>
</dbReference>
<dbReference type="RefSeq" id="WP_203918998.1">
    <property type="nucleotide sequence ID" value="NZ_BONZ01000033.1"/>
</dbReference>
<dbReference type="Pfam" id="PF00072">
    <property type="entry name" value="Response_reg"/>
    <property type="match status" value="1"/>
</dbReference>
<dbReference type="AlphaFoldDB" id="A0A8J3QR57"/>
<sequence length="237" mass="26404">MPRILIVDDDTDLLNACRVGLHALGHEARTAGAGRDALDEVALHPPDVIVLDLGLPDLDGLEVCRRIRTWSDVPVVVLSADGSEDRKVEALDGGADDYMTKPFGMRELDARVRVALRHHTAGTVDDQTTELRAGRLWLDLVHYQATFDGRPVDLTPKEFEFLAYLARHAGKICTRRMILENVWGSAYARELRYLKVYAYRIRRKLHDEQGLFLENDPSVGYRLAVAGGEPPAATPVP</sequence>
<dbReference type="GO" id="GO:0045893">
    <property type="term" value="P:positive regulation of DNA-templated transcription"/>
    <property type="evidence" value="ECO:0007669"/>
    <property type="project" value="UniProtKB-ARBA"/>
</dbReference>
<evidence type="ECO:0000256" key="1">
    <source>
        <dbReference type="ARBA" id="ARBA00004496"/>
    </source>
</evidence>
<dbReference type="PROSITE" id="PS51755">
    <property type="entry name" value="OMPR_PHOB"/>
    <property type="match status" value="1"/>
</dbReference>
<dbReference type="EMBL" id="BONZ01000033">
    <property type="protein sequence ID" value="GIH15363.1"/>
    <property type="molecule type" value="Genomic_DNA"/>
</dbReference>
<protein>
    <submittedName>
        <fullName evidence="12">DNA-binding response regulator</fullName>
    </submittedName>
</protein>
<dbReference type="InterPro" id="IPR001789">
    <property type="entry name" value="Sig_transdc_resp-reg_receiver"/>
</dbReference>
<dbReference type="InterPro" id="IPR001867">
    <property type="entry name" value="OmpR/PhoB-type_DNA-bd"/>
</dbReference>
<keyword evidence="6 9" id="KW-0238">DNA-binding</keyword>
<evidence type="ECO:0000313" key="12">
    <source>
        <dbReference type="EMBL" id="GIH15363.1"/>
    </source>
</evidence>
<reference evidence="12" key="1">
    <citation type="submission" date="2021-01" db="EMBL/GenBank/DDBJ databases">
        <title>Whole genome shotgun sequence of Rugosimonospora africana NBRC 104875.</title>
        <authorList>
            <person name="Komaki H."/>
            <person name="Tamura T."/>
        </authorList>
    </citation>
    <scope>NUCLEOTIDE SEQUENCE</scope>
    <source>
        <strain evidence="12">NBRC 104875</strain>
    </source>
</reference>
<keyword evidence="13" id="KW-1185">Reference proteome</keyword>
<dbReference type="Gene3D" id="3.40.50.2300">
    <property type="match status" value="1"/>
</dbReference>
<evidence type="ECO:0000256" key="7">
    <source>
        <dbReference type="ARBA" id="ARBA00023163"/>
    </source>
</evidence>
<keyword evidence="7" id="KW-0804">Transcription</keyword>
<feature type="domain" description="OmpR/PhoB-type" evidence="11">
    <location>
        <begin position="128"/>
        <end position="225"/>
    </location>
</feature>
<dbReference type="GO" id="GO:0000156">
    <property type="term" value="F:phosphorelay response regulator activity"/>
    <property type="evidence" value="ECO:0007669"/>
    <property type="project" value="TreeGrafter"/>
</dbReference>
<dbReference type="GO" id="GO:0000987">
    <property type="term" value="F:cis-regulatory region sequence-specific DNA binding"/>
    <property type="evidence" value="ECO:0007669"/>
    <property type="project" value="UniProtKB-ARBA"/>
</dbReference>
<dbReference type="SUPFAM" id="SSF52172">
    <property type="entry name" value="CheY-like"/>
    <property type="match status" value="1"/>
</dbReference>
<dbReference type="FunFam" id="3.40.50.2300:FF:000021">
    <property type="entry name" value="Two-component system response regulator KdpE"/>
    <property type="match status" value="1"/>
</dbReference>
<dbReference type="Proteomes" id="UP000642748">
    <property type="component" value="Unassembled WGS sequence"/>
</dbReference>
<evidence type="ECO:0000256" key="9">
    <source>
        <dbReference type="PROSITE-ProRule" id="PRU01091"/>
    </source>
</evidence>
<evidence type="ECO:0000256" key="8">
    <source>
        <dbReference type="PROSITE-ProRule" id="PRU00169"/>
    </source>
</evidence>
<dbReference type="GO" id="GO:0032993">
    <property type="term" value="C:protein-DNA complex"/>
    <property type="evidence" value="ECO:0007669"/>
    <property type="project" value="TreeGrafter"/>
</dbReference>
<evidence type="ECO:0000256" key="6">
    <source>
        <dbReference type="ARBA" id="ARBA00023125"/>
    </source>
</evidence>
<dbReference type="PANTHER" id="PTHR48111:SF50">
    <property type="entry name" value="KDP OPERON TRANSCRIPTIONAL REGULATORY PROTEIN KDPE"/>
    <property type="match status" value="1"/>
</dbReference>
<dbReference type="InterPro" id="IPR036388">
    <property type="entry name" value="WH-like_DNA-bd_sf"/>
</dbReference>
<dbReference type="PANTHER" id="PTHR48111">
    <property type="entry name" value="REGULATOR OF RPOS"/>
    <property type="match status" value="1"/>
</dbReference>